<accession>A0A317CLB5</accession>
<gene>
    <name evidence="2" type="primary">iolE</name>
    <name evidence="2" type="ORF">DKT75_01410</name>
</gene>
<name>A0A317CLB5_9GAMM</name>
<keyword evidence="3" id="KW-1185">Reference proteome</keyword>
<dbReference type="InterPro" id="IPR030823">
    <property type="entry name" value="IolE/MocC"/>
</dbReference>
<proteinExistence type="predicted"/>
<dbReference type="Gene3D" id="3.20.20.150">
    <property type="entry name" value="Divalent-metal-dependent TIM barrel enzymes"/>
    <property type="match status" value="1"/>
</dbReference>
<feature type="domain" description="Xylose isomerase-like TIM barrel" evidence="1">
    <location>
        <begin position="32"/>
        <end position="272"/>
    </location>
</feature>
<dbReference type="EMBL" id="QGKL01000006">
    <property type="protein sequence ID" value="PWQ99384.1"/>
    <property type="molecule type" value="Genomic_DNA"/>
</dbReference>
<dbReference type="InterPro" id="IPR013022">
    <property type="entry name" value="Xyl_isomerase-like_TIM-brl"/>
</dbReference>
<dbReference type="OrthoDB" id="9804047at2"/>
<dbReference type="AlphaFoldDB" id="A0A317CLB5"/>
<reference evidence="2 3" key="1">
    <citation type="submission" date="2018-05" db="EMBL/GenBank/DDBJ databases">
        <title>Leucothrix arctica sp. nov., isolated from Arctic seawater.</title>
        <authorList>
            <person name="Choi A."/>
            <person name="Baek K."/>
        </authorList>
    </citation>
    <scope>NUCLEOTIDE SEQUENCE [LARGE SCALE GENOMIC DNA]</scope>
    <source>
        <strain evidence="2 3">IMCC9719</strain>
    </source>
</reference>
<dbReference type="PANTHER" id="PTHR12110:SF41">
    <property type="entry name" value="INOSOSE DEHYDRATASE"/>
    <property type="match status" value="1"/>
</dbReference>
<protein>
    <submittedName>
        <fullName evidence="2">Myo-inosose-2 dehydratase</fullName>
    </submittedName>
</protein>
<organism evidence="2 3">
    <name type="scientific">Leucothrix arctica</name>
    <dbReference type="NCBI Taxonomy" id="1481894"/>
    <lineage>
        <taxon>Bacteria</taxon>
        <taxon>Pseudomonadati</taxon>
        <taxon>Pseudomonadota</taxon>
        <taxon>Gammaproteobacteria</taxon>
        <taxon>Thiotrichales</taxon>
        <taxon>Thiotrichaceae</taxon>
        <taxon>Leucothrix</taxon>
    </lineage>
</organism>
<dbReference type="PANTHER" id="PTHR12110">
    <property type="entry name" value="HYDROXYPYRUVATE ISOMERASE"/>
    <property type="match status" value="1"/>
</dbReference>
<dbReference type="SUPFAM" id="SSF51658">
    <property type="entry name" value="Xylose isomerase-like"/>
    <property type="match status" value="1"/>
</dbReference>
<dbReference type="InterPro" id="IPR050312">
    <property type="entry name" value="IolE/XylAMocC-like"/>
</dbReference>
<sequence>MNLRFGMSPISWSNDDLPQLGGDTSLETCLRETRLAGYTGTEMGGKFPRDKASLQKVLAEHDLKHSSGWYSGMLLHNTVEDELELIKPQVELFAALDAPVIVYGETWETVQNRQDQPLKNKPILPDADFPAYGERLTKIAEYCKSQGVPLAYHHHMGTGVETERELDMVMASTGDDFGLLLDTGHMHFSGGNNLRVIENHGHRIVHFHAKDIREDIFKTVDKENDSFLDCVLRGVFTVPGDGMIDYGAIMKALAEKKYEGWVIVEAEQDPAKADPYEYACIGYKALETAAVNAGYSIIA</sequence>
<dbReference type="NCBIfam" id="TIGR04379">
    <property type="entry name" value="myo_inos_iolE"/>
    <property type="match status" value="1"/>
</dbReference>
<evidence type="ECO:0000313" key="3">
    <source>
        <dbReference type="Proteomes" id="UP000245506"/>
    </source>
</evidence>
<comment type="caution">
    <text evidence="2">The sequence shown here is derived from an EMBL/GenBank/DDBJ whole genome shotgun (WGS) entry which is preliminary data.</text>
</comment>
<dbReference type="Pfam" id="PF01261">
    <property type="entry name" value="AP_endonuc_2"/>
    <property type="match status" value="1"/>
</dbReference>
<dbReference type="Proteomes" id="UP000245506">
    <property type="component" value="Unassembled WGS sequence"/>
</dbReference>
<evidence type="ECO:0000259" key="1">
    <source>
        <dbReference type="Pfam" id="PF01261"/>
    </source>
</evidence>
<evidence type="ECO:0000313" key="2">
    <source>
        <dbReference type="EMBL" id="PWQ99384.1"/>
    </source>
</evidence>
<dbReference type="InterPro" id="IPR036237">
    <property type="entry name" value="Xyl_isomerase-like_sf"/>
</dbReference>
<dbReference type="RefSeq" id="WP_109821650.1">
    <property type="nucleotide sequence ID" value="NZ_QGKL01000006.1"/>
</dbReference>